<dbReference type="EMBL" id="JBHSYM010000023">
    <property type="protein sequence ID" value="MFC7012347.1"/>
    <property type="molecule type" value="Genomic_DNA"/>
</dbReference>
<name>A0ABW2DZ69_9ACTN</name>
<comment type="caution">
    <text evidence="1">The sequence shown here is derived from an EMBL/GenBank/DDBJ whole genome shotgun (WGS) entry which is preliminary data.</text>
</comment>
<proteinExistence type="predicted"/>
<organism evidence="1 2">
    <name type="scientific">Streptomyces viridiviolaceus</name>
    <dbReference type="NCBI Taxonomy" id="68282"/>
    <lineage>
        <taxon>Bacteria</taxon>
        <taxon>Bacillati</taxon>
        <taxon>Actinomycetota</taxon>
        <taxon>Actinomycetes</taxon>
        <taxon>Kitasatosporales</taxon>
        <taxon>Streptomycetaceae</taxon>
        <taxon>Streptomyces</taxon>
    </lineage>
</organism>
<dbReference type="Proteomes" id="UP001596409">
    <property type="component" value="Unassembled WGS sequence"/>
</dbReference>
<keyword evidence="2" id="KW-1185">Reference proteome</keyword>
<protein>
    <submittedName>
        <fullName evidence="1">Uncharacterized protein</fullName>
    </submittedName>
</protein>
<evidence type="ECO:0000313" key="1">
    <source>
        <dbReference type="EMBL" id="MFC7012347.1"/>
    </source>
</evidence>
<dbReference type="RefSeq" id="WP_229880278.1">
    <property type="nucleotide sequence ID" value="NZ_BMWA01000001.1"/>
</dbReference>
<accession>A0ABW2DZ69</accession>
<reference evidence="2" key="1">
    <citation type="journal article" date="2019" name="Int. J. Syst. Evol. Microbiol.">
        <title>The Global Catalogue of Microorganisms (GCM) 10K type strain sequencing project: providing services to taxonomists for standard genome sequencing and annotation.</title>
        <authorList>
            <consortium name="The Broad Institute Genomics Platform"/>
            <consortium name="The Broad Institute Genome Sequencing Center for Infectious Disease"/>
            <person name="Wu L."/>
            <person name="Ma J."/>
        </authorList>
    </citation>
    <scope>NUCLEOTIDE SEQUENCE [LARGE SCALE GENOMIC DNA]</scope>
    <source>
        <strain evidence="2">JCM 4855</strain>
    </source>
</reference>
<sequence length="216" mass="24652">MMERTRSDATTNMDGDVMADMPERGLAVYRLLPSLAEYQQLDPNRWDLRRLKRWQRLGADEDRPDRLRAEWMGERRWPKGDFPSGYPGAPVLSRRVIDRFGAEPLRAAGSLVPVEIDGAKGDEYYLLLVEQVVDCLDLRRSSKPKKVDGEVKKAVYRTDAVPVRLPAFRLPQFPGAVQWNGWAVERLIDLTGDEIEARLLWSEDPAAVPHSDPWGI</sequence>
<gene>
    <name evidence="1" type="ORF">ACFQMH_11625</name>
</gene>
<evidence type="ECO:0000313" key="2">
    <source>
        <dbReference type="Proteomes" id="UP001596409"/>
    </source>
</evidence>